<proteinExistence type="predicted"/>
<keyword evidence="2" id="KW-1185">Reference proteome</keyword>
<reference evidence="1" key="1">
    <citation type="submission" date="2021-11" db="EMBL/GenBank/DDBJ databases">
        <title>Genome sequence.</title>
        <authorList>
            <person name="Sun Q."/>
        </authorList>
    </citation>
    <scope>NUCLEOTIDE SEQUENCE</scope>
    <source>
        <strain evidence="1">JC740</strain>
    </source>
</reference>
<name>A0ABS8NN72_9BACT</name>
<accession>A0ABS8NN72</accession>
<evidence type="ECO:0000313" key="2">
    <source>
        <dbReference type="Proteomes" id="UP001430306"/>
    </source>
</evidence>
<sequence>MKRRTSIASHLLVAAVFATAGSLVSLELSERETVSARHQHYIDRARVCIDAAEMLRGDDTLEARNYLESMAIHSMMGSIPNSGEFRDLPSRGKTLFVQAQQYQQAHPDSVFEIHPMSEDEPKPIQVSELVASIPSKEPVALIQ</sequence>
<organism evidence="1 2">
    <name type="scientific">Rhodopirellula halodulae</name>
    <dbReference type="NCBI Taxonomy" id="2894198"/>
    <lineage>
        <taxon>Bacteria</taxon>
        <taxon>Pseudomonadati</taxon>
        <taxon>Planctomycetota</taxon>
        <taxon>Planctomycetia</taxon>
        <taxon>Pirellulales</taxon>
        <taxon>Pirellulaceae</taxon>
        <taxon>Rhodopirellula</taxon>
    </lineage>
</organism>
<evidence type="ECO:0000313" key="1">
    <source>
        <dbReference type="EMBL" id="MCC9644829.1"/>
    </source>
</evidence>
<comment type="caution">
    <text evidence="1">The sequence shown here is derived from an EMBL/GenBank/DDBJ whole genome shotgun (WGS) entry which is preliminary data.</text>
</comment>
<gene>
    <name evidence="1" type="ORF">LOC71_21345</name>
</gene>
<dbReference type="Proteomes" id="UP001430306">
    <property type="component" value="Unassembled WGS sequence"/>
</dbReference>
<protein>
    <recommendedName>
        <fullName evidence="3">Secreted protein</fullName>
    </recommendedName>
</protein>
<evidence type="ECO:0008006" key="3">
    <source>
        <dbReference type="Google" id="ProtNLM"/>
    </source>
</evidence>
<dbReference type="RefSeq" id="WP_230276508.1">
    <property type="nucleotide sequence ID" value="NZ_JAJKFW010000060.1"/>
</dbReference>
<dbReference type="EMBL" id="JAJKFW010000060">
    <property type="protein sequence ID" value="MCC9644829.1"/>
    <property type="molecule type" value="Genomic_DNA"/>
</dbReference>